<dbReference type="AlphaFoldDB" id="A0NV06"/>
<evidence type="ECO:0000313" key="2">
    <source>
        <dbReference type="Proteomes" id="UP000004848"/>
    </source>
</evidence>
<dbReference type="Proteomes" id="UP000004848">
    <property type="component" value="Unassembled WGS sequence"/>
</dbReference>
<gene>
    <name evidence="1" type="ORF">SIAM614_05803</name>
</gene>
<accession>A0NV06</accession>
<sequence length="62" mass="6977">MNPGEFPAGRAQGNPCIRLSDIAAVVDETRRKGKAVQHSAGFLVVRRNRGNRFRFRVEVVRL</sequence>
<proteinExistence type="predicted"/>
<comment type="caution">
    <text evidence="1">The sequence shown here is derived from an EMBL/GenBank/DDBJ whole genome shotgun (WGS) entry which is preliminary data.</text>
</comment>
<organism evidence="1 2">
    <name type="scientific">Roseibium aggregatum (strain ATCC 25650 / DSM 13394 / JCM 20685 / NBRC 16684 / NCIMB 2208 / IAM 12614 / B1)</name>
    <name type="common">Stappia aggregata</name>
    <dbReference type="NCBI Taxonomy" id="384765"/>
    <lineage>
        <taxon>Bacteria</taxon>
        <taxon>Pseudomonadati</taxon>
        <taxon>Pseudomonadota</taxon>
        <taxon>Alphaproteobacteria</taxon>
        <taxon>Hyphomicrobiales</taxon>
        <taxon>Stappiaceae</taxon>
        <taxon>Roseibium</taxon>
    </lineage>
</organism>
<evidence type="ECO:0000313" key="1">
    <source>
        <dbReference type="EMBL" id="EAV43273.1"/>
    </source>
</evidence>
<name>A0NV06_ROSAI</name>
<protein>
    <submittedName>
        <fullName evidence="1">Uncharacterized protein</fullName>
    </submittedName>
</protein>
<reference evidence="1 2" key="1">
    <citation type="submission" date="2006-05" db="EMBL/GenBank/DDBJ databases">
        <authorList>
            <person name="King G."/>
            <person name="Ferriera S."/>
            <person name="Johnson J."/>
            <person name="Kravitz S."/>
            <person name="Beeson K."/>
            <person name="Sutton G."/>
            <person name="Rogers Y.-H."/>
            <person name="Friedman R."/>
            <person name="Frazier M."/>
            <person name="Venter J.C."/>
        </authorList>
    </citation>
    <scope>NUCLEOTIDE SEQUENCE [LARGE SCALE GENOMIC DNA]</scope>
    <source>
        <strain evidence="2">ATCC 25650 / DSM 13394 / JCM 20685 / NBRC 16684 / NCIMB 2208 / IAM 12614 / B1</strain>
    </source>
</reference>
<dbReference type="EMBL" id="AAUW01000010">
    <property type="protein sequence ID" value="EAV43273.1"/>
    <property type="molecule type" value="Genomic_DNA"/>
</dbReference>